<dbReference type="GO" id="GO:0030149">
    <property type="term" value="P:sphingolipid catabolic process"/>
    <property type="evidence" value="ECO:0007669"/>
    <property type="project" value="TreeGrafter"/>
</dbReference>
<dbReference type="InterPro" id="IPR015424">
    <property type="entry name" value="PyrdxlP-dep_Trfase"/>
</dbReference>
<dbReference type="InterPro" id="IPR015421">
    <property type="entry name" value="PyrdxlP-dep_Trfase_major"/>
</dbReference>
<gene>
    <name evidence="4" type="ORF">PENTCL1PPCAC_824</name>
</gene>
<evidence type="ECO:0000256" key="2">
    <source>
        <dbReference type="ARBA" id="ARBA00022898"/>
    </source>
</evidence>
<dbReference type="SUPFAM" id="SSF53383">
    <property type="entry name" value="PLP-dependent transferases"/>
    <property type="match status" value="1"/>
</dbReference>
<dbReference type="GO" id="GO:0008117">
    <property type="term" value="F:sphinganine-1-phosphate aldolase activity"/>
    <property type="evidence" value="ECO:0007669"/>
    <property type="project" value="TreeGrafter"/>
</dbReference>
<dbReference type="Proteomes" id="UP001432027">
    <property type="component" value="Unassembled WGS sequence"/>
</dbReference>
<accession>A0AAV5S8A5</accession>
<keyword evidence="5" id="KW-1185">Reference proteome</keyword>
<proteinExistence type="predicted"/>
<evidence type="ECO:0000313" key="5">
    <source>
        <dbReference type="Proteomes" id="UP001432027"/>
    </source>
</evidence>
<dbReference type="EMBL" id="BTSX01000001">
    <property type="protein sequence ID" value="GMS78649.1"/>
    <property type="molecule type" value="Genomic_DNA"/>
</dbReference>
<keyword evidence="3" id="KW-0456">Lyase</keyword>
<dbReference type="PANTHER" id="PTHR42735:SF6">
    <property type="entry name" value="SPHINGOSINE-1-PHOSPHATE LYASE 1"/>
    <property type="match status" value="1"/>
</dbReference>
<keyword evidence="2" id="KW-0663">Pyridoxal phosphate</keyword>
<dbReference type="AlphaFoldDB" id="A0AAV5S8A5"/>
<dbReference type="GO" id="GO:0016020">
    <property type="term" value="C:membrane"/>
    <property type="evidence" value="ECO:0007669"/>
    <property type="project" value="GOC"/>
</dbReference>
<evidence type="ECO:0008006" key="6">
    <source>
        <dbReference type="Google" id="ProtNLM"/>
    </source>
</evidence>
<dbReference type="Gene3D" id="3.40.640.10">
    <property type="entry name" value="Type I PLP-dependent aspartate aminotransferase-like (Major domain)"/>
    <property type="match status" value="1"/>
</dbReference>
<protein>
    <recommendedName>
        <fullName evidence="6">Glutamate decarboxylase</fullName>
    </recommendedName>
</protein>
<comment type="caution">
    <text evidence="4">The sequence shown here is derived from an EMBL/GenBank/DDBJ whole genome shotgun (WGS) entry which is preliminary data.</text>
</comment>
<evidence type="ECO:0000256" key="3">
    <source>
        <dbReference type="ARBA" id="ARBA00023239"/>
    </source>
</evidence>
<sequence length="138" mass="15098">MITKDVCMLVGSAPNYPSGTVDPIKEISRLGLKYNIPVHVDACLGGFLIPFLEDAGYGIDLFDFRLSGVTSVSHKLLQYGCTPKGSFIVMYRTQELHHYQFFPNAVEESMLLRPSQLVGSRAGANAAVARATLLYLGK</sequence>
<evidence type="ECO:0000313" key="4">
    <source>
        <dbReference type="EMBL" id="GMS78649.1"/>
    </source>
</evidence>
<dbReference type="GO" id="GO:0005783">
    <property type="term" value="C:endoplasmic reticulum"/>
    <property type="evidence" value="ECO:0007669"/>
    <property type="project" value="TreeGrafter"/>
</dbReference>
<dbReference type="PANTHER" id="PTHR42735">
    <property type="match status" value="1"/>
</dbReference>
<reference evidence="4" key="1">
    <citation type="submission" date="2023-10" db="EMBL/GenBank/DDBJ databases">
        <title>Genome assembly of Pristionchus species.</title>
        <authorList>
            <person name="Yoshida K."/>
            <person name="Sommer R.J."/>
        </authorList>
    </citation>
    <scope>NUCLEOTIDE SEQUENCE</scope>
    <source>
        <strain evidence="4">RS0144</strain>
    </source>
</reference>
<organism evidence="4 5">
    <name type="scientific">Pristionchus entomophagus</name>
    <dbReference type="NCBI Taxonomy" id="358040"/>
    <lineage>
        <taxon>Eukaryota</taxon>
        <taxon>Metazoa</taxon>
        <taxon>Ecdysozoa</taxon>
        <taxon>Nematoda</taxon>
        <taxon>Chromadorea</taxon>
        <taxon>Rhabditida</taxon>
        <taxon>Rhabditina</taxon>
        <taxon>Diplogasteromorpha</taxon>
        <taxon>Diplogasteroidea</taxon>
        <taxon>Neodiplogasteridae</taxon>
        <taxon>Pristionchus</taxon>
    </lineage>
</organism>
<dbReference type="InterPro" id="IPR050477">
    <property type="entry name" value="GrpII_AminoAcid_Decarb"/>
</dbReference>
<name>A0AAV5S8A5_9BILA</name>
<evidence type="ECO:0000256" key="1">
    <source>
        <dbReference type="ARBA" id="ARBA00001933"/>
    </source>
</evidence>
<comment type="cofactor">
    <cofactor evidence="1">
        <name>pyridoxal 5'-phosphate</name>
        <dbReference type="ChEBI" id="CHEBI:597326"/>
    </cofactor>
</comment>